<dbReference type="AlphaFoldDB" id="A0A1H0G8P6"/>
<keyword evidence="3" id="KW-1185">Reference proteome</keyword>
<dbReference type="Proteomes" id="UP000324252">
    <property type="component" value="Unassembled WGS sequence"/>
</dbReference>
<gene>
    <name evidence="2" type="ORF">SAMN05444142_102140</name>
</gene>
<evidence type="ECO:0000313" key="2">
    <source>
        <dbReference type="EMBL" id="SHJ86070.1"/>
    </source>
</evidence>
<sequence length="141" mass="14978">MTPLRPLALIVAAAMALPGPATAQGNPVLSFHAAGQQLRLHPGDIADMQLSENGTAADIHLRVTPDAAADLAALTGQAIGQPMQVRACGHLLLTPIVRERIDSGVLYFQENDAARAKALYTLWQGRTTCADLDTEMFQNGH</sequence>
<evidence type="ECO:0000313" key="3">
    <source>
        <dbReference type="Proteomes" id="UP000324252"/>
    </source>
</evidence>
<dbReference type="EMBL" id="FQZZ01000002">
    <property type="protein sequence ID" value="SHJ86070.1"/>
    <property type="molecule type" value="Genomic_DNA"/>
</dbReference>
<name>A0A1H0G8P6_9RHOB</name>
<protein>
    <submittedName>
        <fullName evidence="2">Uncharacterized protein</fullName>
    </submittedName>
</protein>
<dbReference type="RefSeq" id="WP_149787822.1">
    <property type="nucleotide sequence ID" value="NZ_FNIO01000003.1"/>
</dbReference>
<dbReference type="OrthoDB" id="9967183at2"/>
<reference evidence="2 3" key="1">
    <citation type="submission" date="2016-11" db="EMBL/GenBank/DDBJ databases">
        <authorList>
            <person name="Varghese N."/>
            <person name="Submissions S."/>
        </authorList>
    </citation>
    <scope>NUCLEOTIDE SEQUENCE [LARGE SCALE GENOMIC DNA]</scope>
    <source>
        <strain evidence="2 3">DSM 29620</strain>
    </source>
</reference>
<keyword evidence="1" id="KW-0732">Signal</keyword>
<organism evidence="2 3">
    <name type="scientific">Lutimaribacter pacificus</name>
    <dbReference type="NCBI Taxonomy" id="391948"/>
    <lineage>
        <taxon>Bacteria</taxon>
        <taxon>Pseudomonadati</taxon>
        <taxon>Pseudomonadota</taxon>
        <taxon>Alphaproteobacteria</taxon>
        <taxon>Rhodobacterales</taxon>
        <taxon>Roseobacteraceae</taxon>
        <taxon>Lutimaribacter</taxon>
    </lineage>
</organism>
<evidence type="ECO:0000256" key="1">
    <source>
        <dbReference type="SAM" id="SignalP"/>
    </source>
</evidence>
<accession>A0A1H0G8P6</accession>
<feature type="chain" id="PRO_5015064544" evidence="1">
    <location>
        <begin position="24"/>
        <end position="141"/>
    </location>
</feature>
<feature type="signal peptide" evidence="1">
    <location>
        <begin position="1"/>
        <end position="23"/>
    </location>
</feature>
<proteinExistence type="predicted"/>